<dbReference type="OrthoDB" id="9807461at2"/>
<dbReference type="AlphaFoldDB" id="A0A1T4VGS0"/>
<dbReference type="RefSeq" id="WP_159445868.1">
    <property type="nucleotide sequence ID" value="NZ_FUYA01000001.1"/>
</dbReference>
<proteinExistence type="predicted"/>
<name>A0A1T4VGS0_9BACT</name>
<evidence type="ECO:0000313" key="1">
    <source>
        <dbReference type="EMBL" id="SKA64113.1"/>
    </source>
</evidence>
<keyword evidence="2" id="KW-1185">Reference proteome</keyword>
<gene>
    <name evidence="1" type="ORF">SAMN02745702_00267</name>
</gene>
<dbReference type="STRING" id="1121442.SAMN02745702_00267"/>
<reference evidence="1 2" key="1">
    <citation type="submission" date="2017-02" db="EMBL/GenBank/DDBJ databases">
        <authorList>
            <person name="Peterson S.W."/>
        </authorList>
    </citation>
    <scope>NUCLEOTIDE SEQUENCE [LARGE SCALE GENOMIC DNA]</scope>
    <source>
        <strain evidence="1 2">DSM 18034</strain>
    </source>
</reference>
<dbReference type="EMBL" id="FUYA01000001">
    <property type="protein sequence ID" value="SKA64113.1"/>
    <property type="molecule type" value="Genomic_DNA"/>
</dbReference>
<evidence type="ECO:0000313" key="2">
    <source>
        <dbReference type="Proteomes" id="UP000189733"/>
    </source>
</evidence>
<accession>A0A1T4VGS0</accession>
<organism evidence="1 2">
    <name type="scientific">Desulfobaculum bizertense DSM 18034</name>
    <dbReference type="NCBI Taxonomy" id="1121442"/>
    <lineage>
        <taxon>Bacteria</taxon>
        <taxon>Pseudomonadati</taxon>
        <taxon>Thermodesulfobacteriota</taxon>
        <taxon>Desulfovibrionia</taxon>
        <taxon>Desulfovibrionales</taxon>
        <taxon>Desulfovibrionaceae</taxon>
        <taxon>Desulfobaculum</taxon>
    </lineage>
</organism>
<protein>
    <recommendedName>
        <fullName evidence="3">Ogr/Delta-like zinc finger</fullName>
    </recommendedName>
</protein>
<evidence type="ECO:0008006" key="3">
    <source>
        <dbReference type="Google" id="ProtNLM"/>
    </source>
</evidence>
<dbReference type="Proteomes" id="UP000189733">
    <property type="component" value="Unassembled WGS sequence"/>
</dbReference>
<sequence>MICPFCGGKSHVMRTRQRRDGSVLRFRCCTECLRMFQSVERVETRSLEQPLRESVKP</sequence>